<dbReference type="SUPFAM" id="SSF111369">
    <property type="entry name" value="HlyD-like secretion proteins"/>
    <property type="match status" value="1"/>
</dbReference>
<protein>
    <submittedName>
        <fullName evidence="6">Efflux RND transporter periplasmic adaptor subunit</fullName>
    </submittedName>
</protein>
<evidence type="ECO:0000256" key="1">
    <source>
        <dbReference type="ARBA" id="ARBA00009477"/>
    </source>
</evidence>
<name>A0AAE3ANH9_9FIRM</name>
<dbReference type="EMBL" id="JAJEPU010000006">
    <property type="protein sequence ID" value="MCC2163901.1"/>
    <property type="molecule type" value="Genomic_DNA"/>
</dbReference>
<reference evidence="6" key="1">
    <citation type="submission" date="2021-10" db="EMBL/GenBank/DDBJ databases">
        <title>Anaerobic single-cell dispensing facilitates the cultivation of human gut bacteria.</title>
        <authorList>
            <person name="Afrizal A."/>
        </authorList>
    </citation>
    <scope>NUCLEOTIDE SEQUENCE</scope>
    <source>
        <strain evidence="6">CLA-AA-H274</strain>
    </source>
</reference>
<accession>A0AAE3ANH9</accession>
<dbReference type="RefSeq" id="WP_308450669.1">
    <property type="nucleotide sequence ID" value="NZ_JAJEPU010000006.1"/>
</dbReference>
<organism evidence="6 7">
    <name type="scientific">Brotaphodocola catenula</name>
    <dbReference type="NCBI Taxonomy" id="2885361"/>
    <lineage>
        <taxon>Bacteria</taxon>
        <taxon>Bacillati</taxon>
        <taxon>Bacillota</taxon>
        <taxon>Clostridia</taxon>
        <taxon>Lachnospirales</taxon>
        <taxon>Lachnospiraceae</taxon>
        <taxon>Brotaphodocola</taxon>
    </lineage>
</organism>
<comment type="similarity">
    <text evidence="1">Belongs to the membrane fusion protein (MFP) (TC 8.A.1) family.</text>
</comment>
<keyword evidence="7" id="KW-1185">Reference proteome</keyword>
<evidence type="ECO:0000259" key="4">
    <source>
        <dbReference type="Pfam" id="PF25917"/>
    </source>
</evidence>
<dbReference type="Proteomes" id="UP001198962">
    <property type="component" value="Unassembled WGS sequence"/>
</dbReference>
<evidence type="ECO:0000256" key="3">
    <source>
        <dbReference type="SAM" id="MobiDB-lite"/>
    </source>
</evidence>
<feature type="domain" description="Multidrug resistance protein MdtA-like barrel-sandwich hybrid" evidence="4">
    <location>
        <begin position="63"/>
        <end position="191"/>
    </location>
</feature>
<keyword evidence="2" id="KW-0175">Coiled coil</keyword>
<dbReference type="InterPro" id="IPR058637">
    <property type="entry name" value="YknX-like_C"/>
</dbReference>
<dbReference type="NCBIfam" id="TIGR01730">
    <property type="entry name" value="RND_mfp"/>
    <property type="match status" value="1"/>
</dbReference>
<sequence>MKKGWIIGGVAVVALCLVVGKKLMTPKQFAQGVSDPVVVAENPEIRDIELTSGLVGSVEPEDVVYVYPKAGGDVTAVNVQAGDTVKAGQLLCVIDTKQVESAKSSLDSAQLALRQAQEELSRQQVLYAGGGISEQAYQQYQDQVQSAQIQYNNAKTNYDNQISYSQVTAPISGTVELCDVKVYDTVNSGNLLCVISGEGAKVVSFSVTERIRGNLNPGDQIRVEKDGNEYTGIIYEVSTMTDSTTGLFPVKARIDESLEDGSLPTGSSVKLYVVAQRSDQVLSVPLDSVYYEGGNSYVYTYDSSSSTLHKIQVETGLNNSDYIEIDSGLTTDDLVLTTWSSELSEGTKVRLKGSAETQTAQDGDQANQDAPDANGQNADGAPSEQNEQDASGEKNGQ</sequence>
<dbReference type="AlphaFoldDB" id="A0AAE3ANH9"/>
<feature type="region of interest" description="Disordered" evidence="3">
    <location>
        <begin position="348"/>
        <end position="397"/>
    </location>
</feature>
<dbReference type="Pfam" id="PF25989">
    <property type="entry name" value="YknX_C"/>
    <property type="match status" value="1"/>
</dbReference>
<dbReference type="Gene3D" id="2.40.420.20">
    <property type="match status" value="1"/>
</dbReference>
<comment type="caution">
    <text evidence="6">The sequence shown here is derived from an EMBL/GenBank/DDBJ whole genome shotgun (WGS) entry which is preliminary data.</text>
</comment>
<evidence type="ECO:0000256" key="2">
    <source>
        <dbReference type="SAM" id="Coils"/>
    </source>
</evidence>
<dbReference type="Gene3D" id="2.40.30.170">
    <property type="match status" value="1"/>
</dbReference>
<evidence type="ECO:0000259" key="5">
    <source>
        <dbReference type="Pfam" id="PF25989"/>
    </source>
</evidence>
<dbReference type="PANTHER" id="PTHR30469">
    <property type="entry name" value="MULTIDRUG RESISTANCE PROTEIN MDTA"/>
    <property type="match status" value="1"/>
</dbReference>
<dbReference type="InterPro" id="IPR058625">
    <property type="entry name" value="MdtA-like_BSH"/>
</dbReference>
<evidence type="ECO:0000313" key="7">
    <source>
        <dbReference type="Proteomes" id="UP001198962"/>
    </source>
</evidence>
<feature type="coiled-coil region" evidence="2">
    <location>
        <begin position="99"/>
        <end position="157"/>
    </location>
</feature>
<dbReference type="Gene3D" id="2.40.50.100">
    <property type="match status" value="1"/>
</dbReference>
<feature type="domain" description="YknX-like C-terminal permuted SH3-like" evidence="5">
    <location>
        <begin position="281"/>
        <end position="350"/>
    </location>
</feature>
<gene>
    <name evidence="6" type="ORF">LKD32_03215</name>
</gene>
<dbReference type="InterPro" id="IPR006143">
    <property type="entry name" value="RND_pump_MFP"/>
</dbReference>
<evidence type="ECO:0000313" key="6">
    <source>
        <dbReference type="EMBL" id="MCC2163901.1"/>
    </source>
</evidence>
<dbReference type="Pfam" id="PF25917">
    <property type="entry name" value="BSH_RND"/>
    <property type="match status" value="1"/>
</dbReference>
<proteinExistence type="inferred from homology"/>
<dbReference type="GO" id="GO:0015562">
    <property type="term" value="F:efflux transmembrane transporter activity"/>
    <property type="evidence" value="ECO:0007669"/>
    <property type="project" value="TreeGrafter"/>
</dbReference>
<dbReference type="Gene3D" id="1.10.287.470">
    <property type="entry name" value="Helix hairpin bin"/>
    <property type="match status" value="1"/>
</dbReference>
<feature type="compositionally biased region" description="Polar residues" evidence="3">
    <location>
        <begin position="355"/>
        <end position="368"/>
    </location>
</feature>
<dbReference type="GO" id="GO:1990281">
    <property type="term" value="C:efflux pump complex"/>
    <property type="evidence" value="ECO:0007669"/>
    <property type="project" value="TreeGrafter"/>
</dbReference>